<evidence type="ECO:0000259" key="1">
    <source>
        <dbReference type="PROSITE" id="PS51819"/>
    </source>
</evidence>
<protein>
    <submittedName>
        <fullName evidence="2">VOC family protein</fullName>
    </submittedName>
</protein>
<gene>
    <name evidence="2" type="ORF">ACFS2C_13250</name>
</gene>
<dbReference type="RefSeq" id="WP_377388303.1">
    <property type="nucleotide sequence ID" value="NZ_JBHSAN010000012.1"/>
</dbReference>
<dbReference type="Pfam" id="PF00903">
    <property type="entry name" value="Glyoxalase"/>
    <property type="match status" value="1"/>
</dbReference>
<dbReference type="SUPFAM" id="SSF54593">
    <property type="entry name" value="Glyoxalase/Bleomycin resistance protein/Dihydroxybiphenyl dioxygenase"/>
    <property type="match status" value="1"/>
</dbReference>
<reference evidence="3" key="1">
    <citation type="journal article" date="2019" name="Int. J. Syst. Evol. Microbiol.">
        <title>The Global Catalogue of Microorganisms (GCM) 10K type strain sequencing project: providing services to taxonomists for standard genome sequencing and annotation.</title>
        <authorList>
            <consortium name="The Broad Institute Genomics Platform"/>
            <consortium name="The Broad Institute Genome Sequencing Center for Infectious Disease"/>
            <person name="Wu L."/>
            <person name="Ma J."/>
        </authorList>
    </citation>
    <scope>NUCLEOTIDE SEQUENCE [LARGE SCALE GENOMIC DNA]</scope>
    <source>
        <strain evidence="3">IBRC-M 10906</strain>
    </source>
</reference>
<accession>A0ABW5WCR0</accession>
<evidence type="ECO:0000313" key="2">
    <source>
        <dbReference type="EMBL" id="MFD2800363.1"/>
    </source>
</evidence>
<dbReference type="InterPro" id="IPR037523">
    <property type="entry name" value="VOC_core"/>
</dbReference>
<dbReference type="EMBL" id="JBHUOF010000014">
    <property type="protein sequence ID" value="MFD2800363.1"/>
    <property type="molecule type" value="Genomic_DNA"/>
</dbReference>
<evidence type="ECO:0000313" key="3">
    <source>
        <dbReference type="Proteomes" id="UP001597478"/>
    </source>
</evidence>
<comment type="caution">
    <text evidence="2">The sequence shown here is derived from an EMBL/GenBank/DDBJ whole genome shotgun (WGS) entry which is preliminary data.</text>
</comment>
<dbReference type="InterPro" id="IPR029068">
    <property type="entry name" value="Glyas_Bleomycin-R_OHBP_Dase"/>
</dbReference>
<feature type="domain" description="VOC" evidence="1">
    <location>
        <begin position="4"/>
        <end position="125"/>
    </location>
</feature>
<dbReference type="Gene3D" id="3.10.180.10">
    <property type="entry name" value="2,3-Dihydroxybiphenyl 1,2-Dioxygenase, domain 1"/>
    <property type="match status" value="1"/>
</dbReference>
<dbReference type="PROSITE" id="PS51819">
    <property type="entry name" value="VOC"/>
    <property type="match status" value="1"/>
</dbReference>
<proteinExistence type="predicted"/>
<name>A0ABW5WCR0_9PSEU</name>
<keyword evidence="3" id="KW-1185">Reference proteome</keyword>
<dbReference type="Proteomes" id="UP001597478">
    <property type="component" value="Unassembled WGS sequence"/>
</dbReference>
<sequence length="129" mass="14093">MLTGSTITTLLPVSDVDRAARFYTETLGLKLNGTGDDGSVFLSTGRGDLIGLRPMPEGSRSERTALSFEVDDLEAEIKELESRGVTFADFDSDDLRTVHHIAHLGNERASWFHDSEGNVLCLHEVTGRA</sequence>
<organism evidence="2 3">
    <name type="scientific">Prauserella oleivorans</name>
    <dbReference type="NCBI Taxonomy" id="1478153"/>
    <lineage>
        <taxon>Bacteria</taxon>
        <taxon>Bacillati</taxon>
        <taxon>Actinomycetota</taxon>
        <taxon>Actinomycetes</taxon>
        <taxon>Pseudonocardiales</taxon>
        <taxon>Pseudonocardiaceae</taxon>
        <taxon>Prauserella</taxon>
    </lineage>
</organism>
<dbReference type="InterPro" id="IPR004360">
    <property type="entry name" value="Glyas_Fos-R_dOase_dom"/>
</dbReference>